<accession>A0A6V2R061</accession>
<evidence type="ECO:0000256" key="9">
    <source>
        <dbReference type="SAM" id="Phobius"/>
    </source>
</evidence>
<feature type="transmembrane region" description="Helical" evidence="9">
    <location>
        <begin position="81"/>
        <end position="103"/>
    </location>
</feature>
<sequence length="557" mass="58746">MLMDSRTPAEPLLDEAPPPQPPRRVSSLSEIAESIFSHLPSPHRRRTRTSGAGASPKLGTLAVLAVVFFNVSGGPLGSEQLIAYGGPGFGLCALVGFAALFSLPQALVTAELSSAFPDNGGYSLWVQAAFGDFWAVQESYWSWFSGVVDSALYPVLLYTSATHLIGGLPLNSGAAEGNATAALSLASLGKGDFPDEARATLWSCLGDEDKSCGAEYLYRLLLLLAFTAPNCLSSALVGRGLVGLGLFVMSPYLALVVAALPRARPANFRLRPTKFKPAAMVSVAYWSLSGFDSVSTFAGEVEAPHRTLPRALLCGCLLMVVCYVLPLTAGVLADEEWAHWKDGSLTHVAQLVGGRWLGGWVLASSALSNWGLFSSELLEDSFQLLGMAEAGLAPRFFAVRHPRLGTPLLAILFQLVILSALIGFDFESIMCIDNFFSAAAATLEFAAAVQLRRRRPAMSRPFRIPCGTAGVAALVALPIVIALFVCVSTAMETRATLTIIVVGLAFGLLLYLPLWLRSGAAEAEGAEPAAPSEEGGEQGAAGDSCAPRVNSPPRAIS</sequence>
<feature type="transmembrane region" description="Helical" evidence="9">
    <location>
        <begin position="51"/>
        <end position="69"/>
    </location>
</feature>
<reference evidence="10" key="1">
    <citation type="submission" date="2021-01" db="EMBL/GenBank/DDBJ databases">
        <authorList>
            <person name="Corre E."/>
            <person name="Pelletier E."/>
            <person name="Niang G."/>
            <person name="Scheremetjew M."/>
            <person name="Finn R."/>
            <person name="Kale V."/>
            <person name="Holt S."/>
            <person name="Cochrane G."/>
            <person name="Meng A."/>
            <person name="Brown T."/>
            <person name="Cohen L."/>
        </authorList>
    </citation>
    <scope>NUCLEOTIDE SEQUENCE</scope>
    <source>
        <strain evidence="10">379</strain>
    </source>
</reference>
<evidence type="ECO:0000256" key="5">
    <source>
        <dbReference type="ARBA" id="ARBA00022989"/>
    </source>
</evidence>
<dbReference type="PANTHER" id="PTHR45826:SF2">
    <property type="entry name" value="AMINO ACID TRANSPORTER"/>
    <property type="match status" value="1"/>
</dbReference>
<evidence type="ECO:0000256" key="2">
    <source>
        <dbReference type="ARBA" id="ARBA00022448"/>
    </source>
</evidence>
<name>A0A6V2R061_EMIHU</name>
<dbReference type="PIRSF" id="PIRSF006060">
    <property type="entry name" value="AA_transporter"/>
    <property type="match status" value="1"/>
</dbReference>
<keyword evidence="3" id="KW-1003">Cell membrane</keyword>
<feature type="transmembrane region" description="Helical" evidence="9">
    <location>
        <begin position="311"/>
        <end position="333"/>
    </location>
</feature>
<evidence type="ECO:0000313" key="10">
    <source>
        <dbReference type="EMBL" id="CAE0549221.1"/>
    </source>
</evidence>
<protein>
    <submittedName>
        <fullName evidence="10">Uncharacterized protein</fullName>
    </submittedName>
</protein>
<dbReference type="InterPro" id="IPR044566">
    <property type="entry name" value="RMV1-like"/>
</dbReference>
<evidence type="ECO:0000256" key="7">
    <source>
        <dbReference type="ARBA" id="ARBA00024041"/>
    </source>
</evidence>
<organism evidence="10">
    <name type="scientific">Emiliania huxleyi</name>
    <name type="common">Coccolithophore</name>
    <name type="synonym">Pontosphaera huxleyi</name>
    <dbReference type="NCBI Taxonomy" id="2903"/>
    <lineage>
        <taxon>Eukaryota</taxon>
        <taxon>Haptista</taxon>
        <taxon>Haptophyta</taxon>
        <taxon>Prymnesiophyceae</taxon>
        <taxon>Isochrysidales</taxon>
        <taxon>Noelaerhabdaceae</taxon>
        <taxon>Emiliania</taxon>
    </lineage>
</organism>
<feature type="region of interest" description="Disordered" evidence="8">
    <location>
        <begin position="1"/>
        <end position="25"/>
    </location>
</feature>
<feature type="region of interest" description="Disordered" evidence="8">
    <location>
        <begin position="525"/>
        <end position="557"/>
    </location>
</feature>
<dbReference type="EMBL" id="HBIR01022660">
    <property type="protein sequence ID" value="CAE0549222.1"/>
    <property type="molecule type" value="Transcribed_RNA"/>
</dbReference>
<feature type="transmembrane region" description="Helical" evidence="9">
    <location>
        <begin position="216"/>
        <end position="236"/>
    </location>
</feature>
<evidence type="ECO:0000313" key="11">
    <source>
        <dbReference type="EMBL" id="CAE0549222.1"/>
    </source>
</evidence>
<feature type="transmembrane region" description="Helical" evidence="9">
    <location>
        <begin position="404"/>
        <end position="423"/>
    </location>
</feature>
<dbReference type="PANTHER" id="PTHR45826">
    <property type="entry name" value="POLYAMINE TRANSPORTER PUT1"/>
    <property type="match status" value="1"/>
</dbReference>
<evidence type="ECO:0000256" key="1">
    <source>
        <dbReference type="ARBA" id="ARBA00004651"/>
    </source>
</evidence>
<keyword evidence="5 9" id="KW-1133">Transmembrane helix</keyword>
<evidence type="ECO:0000256" key="6">
    <source>
        <dbReference type="ARBA" id="ARBA00023136"/>
    </source>
</evidence>
<gene>
    <name evidence="10" type="ORF">EHUX00137_LOCUS17327</name>
    <name evidence="11" type="ORF">EHUX00137_LOCUS17328</name>
</gene>
<feature type="transmembrane region" description="Helical" evidence="9">
    <location>
        <begin position="242"/>
        <end position="261"/>
    </location>
</feature>
<evidence type="ECO:0000256" key="3">
    <source>
        <dbReference type="ARBA" id="ARBA00022475"/>
    </source>
</evidence>
<feature type="transmembrane region" description="Helical" evidence="9">
    <location>
        <begin position="464"/>
        <end position="491"/>
    </location>
</feature>
<evidence type="ECO:0000256" key="8">
    <source>
        <dbReference type="SAM" id="MobiDB-lite"/>
    </source>
</evidence>
<dbReference type="GO" id="GO:0015203">
    <property type="term" value="F:polyamine transmembrane transporter activity"/>
    <property type="evidence" value="ECO:0007669"/>
    <property type="project" value="UniProtKB-ARBA"/>
</dbReference>
<evidence type="ECO:0000256" key="4">
    <source>
        <dbReference type="ARBA" id="ARBA00022692"/>
    </source>
</evidence>
<keyword evidence="2" id="KW-0813">Transport</keyword>
<feature type="transmembrane region" description="Helical" evidence="9">
    <location>
        <begin position="497"/>
        <end position="516"/>
    </location>
</feature>
<dbReference type="GO" id="GO:0005886">
    <property type="term" value="C:plasma membrane"/>
    <property type="evidence" value="ECO:0007669"/>
    <property type="project" value="UniProtKB-SubCell"/>
</dbReference>
<dbReference type="InterPro" id="IPR002293">
    <property type="entry name" value="AA/rel_permease1"/>
</dbReference>
<dbReference type="AlphaFoldDB" id="A0A6V2R061"/>
<dbReference type="Gene3D" id="1.20.1740.10">
    <property type="entry name" value="Amino acid/polyamine transporter I"/>
    <property type="match status" value="1"/>
</dbReference>
<keyword evidence="6 9" id="KW-0472">Membrane</keyword>
<proteinExistence type="inferred from homology"/>
<comment type="subcellular location">
    <subcellularLocation>
        <location evidence="1">Cell membrane</location>
        <topology evidence="1">Multi-pass membrane protein</topology>
    </subcellularLocation>
</comment>
<comment type="similarity">
    <text evidence="7">Belongs to the amino acid-polyamine-organocation (APC) superfamily. Polyamine:cation symporter (PHS) (TC 2.A.3.12) family.</text>
</comment>
<dbReference type="EMBL" id="HBIR01022659">
    <property type="protein sequence ID" value="CAE0549221.1"/>
    <property type="molecule type" value="Transcribed_RNA"/>
</dbReference>
<keyword evidence="4 9" id="KW-0812">Transmembrane</keyword>
<dbReference type="Pfam" id="PF13520">
    <property type="entry name" value="AA_permease_2"/>
    <property type="match status" value="1"/>
</dbReference>